<protein>
    <submittedName>
        <fullName evidence="2">Uncharacterized protein</fullName>
    </submittedName>
</protein>
<reference evidence="2 3" key="1">
    <citation type="submission" date="2013-02" db="EMBL/GenBank/DDBJ databases">
        <title>The Genome Sequence of Plasmodium falciparum NF54.</title>
        <authorList>
            <consortium name="The Broad Institute Genome Sequencing Platform"/>
            <consortium name="The Broad Institute Genome Sequencing Center for Infectious Disease"/>
            <person name="Neafsey D."/>
            <person name="Cheeseman I."/>
            <person name="Volkman S."/>
            <person name="Adams J."/>
            <person name="Walker B."/>
            <person name="Young S.K."/>
            <person name="Zeng Q."/>
            <person name="Gargeya S."/>
            <person name="Fitzgerald M."/>
            <person name="Haas B."/>
            <person name="Abouelleil A."/>
            <person name="Alvarado L."/>
            <person name="Arachchi H.M."/>
            <person name="Berlin A.M."/>
            <person name="Chapman S.B."/>
            <person name="Dewar J."/>
            <person name="Goldberg J."/>
            <person name="Griggs A."/>
            <person name="Gujja S."/>
            <person name="Hansen M."/>
            <person name="Howarth C."/>
            <person name="Imamovic A."/>
            <person name="Larimer J."/>
            <person name="McCowan C."/>
            <person name="Murphy C."/>
            <person name="Neiman D."/>
            <person name="Pearson M."/>
            <person name="Priest M."/>
            <person name="Roberts A."/>
            <person name="Saif S."/>
            <person name="Shea T."/>
            <person name="Sisk P."/>
            <person name="Sykes S."/>
            <person name="Wortman J."/>
            <person name="Nusbaum C."/>
            <person name="Birren B."/>
        </authorList>
    </citation>
    <scope>NUCLEOTIDE SEQUENCE [LARGE SCALE GENOMIC DNA]</scope>
    <source>
        <strain evidence="2 3">NF54</strain>
    </source>
</reference>
<proteinExistence type="predicted"/>
<name>W7K014_PLAFO</name>
<feature type="signal peptide" evidence="1">
    <location>
        <begin position="1"/>
        <end position="22"/>
    </location>
</feature>
<dbReference type="Proteomes" id="UP000030673">
    <property type="component" value="Unassembled WGS sequence"/>
</dbReference>
<evidence type="ECO:0000256" key="1">
    <source>
        <dbReference type="SAM" id="SignalP"/>
    </source>
</evidence>
<feature type="chain" id="PRO_5004894851" evidence="1">
    <location>
        <begin position="23"/>
        <end position="155"/>
    </location>
</feature>
<keyword evidence="3" id="KW-1185">Reference proteome</keyword>
<accession>W7K014</accession>
<evidence type="ECO:0000313" key="3">
    <source>
        <dbReference type="Proteomes" id="UP000030673"/>
    </source>
</evidence>
<gene>
    <name evidence="2" type="ORF">PFNF54_04650</name>
</gene>
<dbReference type="EMBL" id="KE123865">
    <property type="protein sequence ID" value="EWC86634.1"/>
    <property type="molecule type" value="Genomic_DNA"/>
</dbReference>
<evidence type="ECO:0000313" key="2">
    <source>
        <dbReference type="EMBL" id="EWC86634.1"/>
    </source>
</evidence>
<dbReference type="AlphaFoldDB" id="W7K014"/>
<organism evidence="2 3">
    <name type="scientific">Plasmodium falciparum (isolate NF54)</name>
    <dbReference type="NCBI Taxonomy" id="5843"/>
    <lineage>
        <taxon>Eukaryota</taxon>
        <taxon>Sar</taxon>
        <taxon>Alveolata</taxon>
        <taxon>Apicomplexa</taxon>
        <taxon>Aconoidasida</taxon>
        <taxon>Haemosporida</taxon>
        <taxon>Plasmodiidae</taxon>
        <taxon>Plasmodium</taxon>
        <taxon>Plasmodium (Laverania)</taxon>
    </lineage>
</organism>
<keyword evidence="1" id="KW-0732">Signal</keyword>
<sequence>MNYRFVFLLSVIILNVIQKGCCSSWLNQEDKKATFSFSGNLKLDIKNDKENKLNDFENNKNVERLNEGVTKIMQKEKELIESNKHVKDVVDEVGIVIKKKYNINELPPSGLTKDEEEDVKEDSAFLSDDLEEAAENFSLSGEKSDYYNKLYVKTH</sequence>